<evidence type="ECO:0000256" key="3">
    <source>
        <dbReference type="ARBA" id="ARBA00023125"/>
    </source>
</evidence>
<dbReference type="Gene3D" id="1.10.443.10">
    <property type="entry name" value="Intergrase catalytic core"/>
    <property type="match status" value="1"/>
</dbReference>
<dbReference type="InterPro" id="IPR044068">
    <property type="entry name" value="CB"/>
</dbReference>
<dbReference type="Pfam" id="PF13356">
    <property type="entry name" value="Arm-DNA-bind_3"/>
    <property type="match status" value="1"/>
</dbReference>
<dbReference type="InterPro" id="IPR011010">
    <property type="entry name" value="DNA_brk_join_enz"/>
</dbReference>
<protein>
    <submittedName>
        <fullName evidence="8">Site-specific integrase</fullName>
    </submittedName>
</protein>
<dbReference type="Proteomes" id="UP001431784">
    <property type="component" value="Unassembled WGS sequence"/>
</dbReference>
<dbReference type="PANTHER" id="PTHR30629:SF2">
    <property type="entry name" value="PROPHAGE INTEGRASE INTS-RELATED"/>
    <property type="match status" value="1"/>
</dbReference>
<keyword evidence="2" id="KW-0229">DNA integration</keyword>
<evidence type="ECO:0000256" key="5">
    <source>
        <dbReference type="PROSITE-ProRule" id="PRU01248"/>
    </source>
</evidence>
<evidence type="ECO:0000259" key="7">
    <source>
        <dbReference type="PROSITE" id="PS51900"/>
    </source>
</evidence>
<dbReference type="RefSeq" id="WP_274353875.1">
    <property type="nucleotide sequence ID" value="NZ_JAQZSM010000027.1"/>
</dbReference>
<dbReference type="InterPro" id="IPR025166">
    <property type="entry name" value="Integrase_DNA_bind_dom"/>
</dbReference>
<keyword evidence="4" id="KW-0233">DNA recombination</keyword>
<accession>A0ABT5TE22</accession>
<dbReference type="Gene3D" id="3.30.160.390">
    <property type="entry name" value="Integrase, DNA-binding domain"/>
    <property type="match status" value="1"/>
</dbReference>
<sequence length="424" mass="46801">MPIAKLTRRGMTAIKPADKRVVYYDSALTGFALRVEPTGRMTYFIEYRPGAGGRSVAKKRLNLGTTEEFNPEKARERAKELLARVRLGADPAADRRADREMPLFRDFASRYLEEEAETKLKPASVRNYRSYIKKHILPALGTAKLDAIGASEVARVHRKVGKTSPVTANRLIECIGSIFRYAATCGLVEKGHNPAAGITAFKEHARERFLSAAELARLGETLALAETEGLPWRVSDNKHTPKENQRTIIDRHAVAAIRLLILTGLRLREVLHLRWSEIDFERGVALLADTKTGRRYAVLNAPALALLEDLERLSDWVIPGGDRDRPRSDLKRPWDAVRAHAGLDDVRLHDLRHTNASVAAGGGVPLAVIGKLLGHSQPSTTQRYAHLADDPVRAAADTVGNRIDAALRGRSAEIKPMRRGAGNA</sequence>
<dbReference type="InterPro" id="IPR002104">
    <property type="entry name" value="Integrase_catalytic"/>
</dbReference>
<feature type="domain" description="Core-binding (CB)" evidence="7">
    <location>
        <begin position="102"/>
        <end position="183"/>
    </location>
</feature>
<evidence type="ECO:0000256" key="2">
    <source>
        <dbReference type="ARBA" id="ARBA00022908"/>
    </source>
</evidence>
<name>A0ABT5TE22_9RHOB</name>
<comment type="similarity">
    <text evidence="1">Belongs to the 'phage' integrase family.</text>
</comment>
<dbReference type="InterPro" id="IPR050808">
    <property type="entry name" value="Phage_Integrase"/>
</dbReference>
<dbReference type="PROSITE" id="PS51900">
    <property type="entry name" value="CB"/>
    <property type="match status" value="1"/>
</dbReference>
<gene>
    <name evidence="8" type="ORF">PUT78_19140</name>
</gene>
<evidence type="ECO:0000256" key="4">
    <source>
        <dbReference type="ARBA" id="ARBA00023172"/>
    </source>
</evidence>
<dbReference type="PROSITE" id="PS51898">
    <property type="entry name" value="TYR_RECOMBINASE"/>
    <property type="match status" value="1"/>
</dbReference>
<evidence type="ECO:0000259" key="6">
    <source>
        <dbReference type="PROSITE" id="PS51898"/>
    </source>
</evidence>
<comment type="caution">
    <text evidence="8">The sequence shown here is derived from an EMBL/GenBank/DDBJ whole genome shotgun (WGS) entry which is preliminary data.</text>
</comment>
<dbReference type="PANTHER" id="PTHR30629">
    <property type="entry name" value="PROPHAGE INTEGRASE"/>
    <property type="match status" value="1"/>
</dbReference>
<dbReference type="Gene3D" id="1.10.150.130">
    <property type="match status" value="1"/>
</dbReference>
<dbReference type="InterPro" id="IPR010998">
    <property type="entry name" value="Integrase_recombinase_N"/>
</dbReference>
<evidence type="ECO:0000256" key="1">
    <source>
        <dbReference type="ARBA" id="ARBA00008857"/>
    </source>
</evidence>
<proteinExistence type="inferred from homology"/>
<feature type="domain" description="Tyr recombinase" evidence="6">
    <location>
        <begin position="205"/>
        <end position="397"/>
    </location>
</feature>
<keyword evidence="3 5" id="KW-0238">DNA-binding</keyword>
<organism evidence="8 9">
    <name type="scientific">Roseinatronobacter alkalisoli</name>
    <dbReference type="NCBI Taxonomy" id="3028235"/>
    <lineage>
        <taxon>Bacteria</taxon>
        <taxon>Pseudomonadati</taxon>
        <taxon>Pseudomonadota</taxon>
        <taxon>Alphaproteobacteria</taxon>
        <taxon>Rhodobacterales</taxon>
        <taxon>Paracoccaceae</taxon>
        <taxon>Roseinatronobacter</taxon>
    </lineage>
</organism>
<dbReference type="InterPro" id="IPR053876">
    <property type="entry name" value="Phage_int_M"/>
</dbReference>
<evidence type="ECO:0000313" key="8">
    <source>
        <dbReference type="EMBL" id="MDD7973204.1"/>
    </source>
</evidence>
<dbReference type="InterPro" id="IPR038488">
    <property type="entry name" value="Integrase_DNA-bd_sf"/>
</dbReference>
<reference evidence="8" key="1">
    <citation type="submission" date="2023-02" db="EMBL/GenBank/DDBJ databases">
        <title>Description of Roseinatronobacter alkalisoli sp. nov., an alkaliphilic bacerium isolated from soda soil.</title>
        <authorList>
            <person name="Wei W."/>
        </authorList>
    </citation>
    <scope>NUCLEOTIDE SEQUENCE</scope>
    <source>
        <strain evidence="8">HJB301</strain>
    </source>
</reference>
<dbReference type="SUPFAM" id="SSF56349">
    <property type="entry name" value="DNA breaking-rejoining enzymes"/>
    <property type="match status" value="1"/>
</dbReference>
<keyword evidence="9" id="KW-1185">Reference proteome</keyword>
<dbReference type="EMBL" id="JAQZSM010000027">
    <property type="protein sequence ID" value="MDD7973204.1"/>
    <property type="molecule type" value="Genomic_DNA"/>
</dbReference>
<dbReference type="InterPro" id="IPR013762">
    <property type="entry name" value="Integrase-like_cat_sf"/>
</dbReference>
<dbReference type="Pfam" id="PF00589">
    <property type="entry name" value="Phage_integrase"/>
    <property type="match status" value="1"/>
</dbReference>
<dbReference type="CDD" id="cd00796">
    <property type="entry name" value="INT_Rci_Hp1_C"/>
    <property type="match status" value="1"/>
</dbReference>
<dbReference type="Pfam" id="PF22022">
    <property type="entry name" value="Phage_int_M"/>
    <property type="match status" value="1"/>
</dbReference>
<evidence type="ECO:0000313" key="9">
    <source>
        <dbReference type="Proteomes" id="UP001431784"/>
    </source>
</evidence>